<evidence type="ECO:0000313" key="2">
    <source>
        <dbReference type="Ensembl" id="ENSHHUP00000027107.1"/>
    </source>
</evidence>
<dbReference type="Proteomes" id="UP000314982">
    <property type="component" value="Unassembled WGS sequence"/>
</dbReference>
<accession>A0A4W5LMG1</accession>
<reference evidence="2" key="3">
    <citation type="submission" date="2025-09" db="UniProtKB">
        <authorList>
            <consortium name="Ensembl"/>
        </authorList>
    </citation>
    <scope>IDENTIFICATION</scope>
</reference>
<reference evidence="2" key="2">
    <citation type="submission" date="2025-08" db="UniProtKB">
        <authorList>
            <consortium name="Ensembl"/>
        </authorList>
    </citation>
    <scope>IDENTIFICATION</scope>
</reference>
<keyword evidence="1" id="KW-0812">Transmembrane</keyword>
<evidence type="ECO:0000256" key="1">
    <source>
        <dbReference type="SAM" id="Phobius"/>
    </source>
</evidence>
<organism evidence="2 3">
    <name type="scientific">Hucho hucho</name>
    <name type="common">huchen</name>
    <dbReference type="NCBI Taxonomy" id="62062"/>
    <lineage>
        <taxon>Eukaryota</taxon>
        <taxon>Metazoa</taxon>
        <taxon>Chordata</taxon>
        <taxon>Craniata</taxon>
        <taxon>Vertebrata</taxon>
        <taxon>Euteleostomi</taxon>
        <taxon>Actinopterygii</taxon>
        <taxon>Neopterygii</taxon>
        <taxon>Teleostei</taxon>
        <taxon>Protacanthopterygii</taxon>
        <taxon>Salmoniformes</taxon>
        <taxon>Salmonidae</taxon>
        <taxon>Salmoninae</taxon>
        <taxon>Hucho</taxon>
    </lineage>
</organism>
<dbReference type="Ensembl" id="ENSHHUT00000028182.1">
    <property type="protein sequence ID" value="ENSHHUP00000027107.1"/>
    <property type="gene ID" value="ENSHHUG00000017182.1"/>
</dbReference>
<protein>
    <submittedName>
        <fullName evidence="2">Uncharacterized protein</fullName>
    </submittedName>
</protein>
<keyword evidence="1" id="KW-0472">Membrane</keyword>
<keyword evidence="1" id="KW-1133">Transmembrane helix</keyword>
<reference evidence="3" key="1">
    <citation type="submission" date="2018-06" db="EMBL/GenBank/DDBJ databases">
        <title>Genome assembly of Danube salmon.</title>
        <authorList>
            <person name="Macqueen D.J."/>
            <person name="Gundappa M.K."/>
        </authorList>
    </citation>
    <scope>NUCLEOTIDE SEQUENCE [LARGE SCALE GENOMIC DNA]</scope>
</reference>
<name>A0A4W5LMG1_9TELE</name>
<proteinExistence type="predicted"/>
<sequence>MLGKGASSIKKTRSFCIPFFVFFIVLPSLLCWLLASTRGSYVSSIYIAGSLPPFLSERQSCGCNHWRAPAPYRAHQSVTTETRSHTRPSHIQYKRIEKQTNKPPSIQSQPLPATSISMVEFSSGVFDLRMCQNTSSVSFLFFFAE</sequence>
<feature type="transmembrane region" description="Helical" evidence="1">
    <location>
        <begin position="12"/>
        <end position="35"/>
    </location>
</feature>
<keyword evidence="3" id="KW-1185">Reference proteome</keyword>
<dbReference type="AlphaFoldDB" id="A0A4W5LMG1"/>
<evidence type="ECO:0000313" key="3">
    <source>
        <dbReference type="Proteomes" id="UP000314982"/>
    </source>
</evidence>